<gene>
    <name evidence="7" type="primary">ccoO</name>
    <name evidence="7" type="ORF">VSS37_12210</name>
</gene>
<dbReference type="Pfam" id="PF02433">
    <property type="entry name" value="FixO"/>
    <property type="match status" value="1"/>
</dbReference>
<accession>A0ABU6CY28</accession>
<protein>
    <submittedName>
        <fullName evidence="7">Cytochrome-c oxidase, cbb3-type subunit II</fullName>
    </submittedName>
</protein>
<feature type="transmembrane region" description="Helical" evidence="5">
    <location>
        <begin position="12"/>
        <end position="36"/>
    </location>
</feature>
<dbReference type="Gene3D" id="6.10.250.2250">
    <property type="match status" value="1"/>
</dbReference>
<keyword evidence="3 4" id="KW-0408">Iron</keyword>
<keyword evidence="2 4" id="KW-0479">Metal-binding</keyword>
<dbReference type="InterPro" id="IPR009056">
    <property type="entry name" value="Cyt_c-like_dom"/>
</dbReference>
<dbReference type="InterPro" id="IPR003468">
    <property type="entry name" value="Cyt_c_oxidase_monohaem-su/FixO"/>
</dbReference>
<dbReference type="Proteomes" id="UP001308005">
    <property type="component" value="Unassembled WGS sequence"/>
</dbReference>
<keyword evidence="8" id="KW-1185">Reference proteome</keyword>
<evidence type="ECO:0000313" key="7">
    <source>
        <dbReference type="EMBL" id="MEB4591747.1"/>
    </source>
</evidence>
<evidence type="ECO:0000256" key="5">
    <source>
        <dbReference type="SAM" id="Phobius"/>
    </source>
</evidence>
<comment type="caution">
    <text evidence="7">The sequence shown here is derived from an EMBL/GenBank/DDBJ whole genome shotgun (WGS) entry which is preliminary data.</text>
</comment>
<evidence type="ECO:0000256" key="4">
    <source>
        <dbReference type="PROSITE-ProRule" id="PRU00433"/>
    </source>
</evidence>
<dbReference type="PROSITE" id="PS51007">
    <property type="entry name" value="CYTC"/>
    <property type="match status" value="1"/>
</dbReference>
<dbReference type="RefSeq" id="WP_324695597.1">
    <property type="nucleotide sequence ID" value="NZ_JAYMYJ010000112.1"/>
</dbReference>
<dbReference type="InterPro" id="IPR036909">
    <property type="entry name" value="Cyt_c-like_dom_sf"/>
</dbReference>
<reference evidence="7 8" key="2">
    <citation type="submission" date="2024-01" db="EMBL/GenBank/DDBJ databases">
        <authorList>
            <person name="Xie X."/>
        </authorList>
    </citation>
    <scope>NUCLEOTIDE SEQUENCE [LARGE SCALE GENOMIC DNA]</scope>
    <source>
        <strain evidence="7">SCUT-1</strain>
    </source>
</reference>
<keyword evidence="5" id="KW-1133">Transmembrane helix</keyword>
<proteinExistence type="predicted"/>
<feature type="domain" description="Cytochrome c" evidence="6">
    <location>
        <begin position="58"/>
        <end position="168"/>
    </location>
</feature>
<evidence type="ECO:0000256" key="1">
    <source>
        <dbReference type="ARBA" id="ARBA00022617"/>
    </source>
</evidence>
<keyword evidence="5" id="KW-0472">Membrane</keyword>
<evidence type="ECO:0000313" key="8">
    <source>
        <dbReference type="Proteomes" id="UP001308005"/>
    </source>
</evidence>
<dbReference type="EMBL" id="JAYMYJ010000112">
    <property type="protein sequence ID" value="MEB4591747.1"/>
    <property type="molecule type" value="Genomic_DNA"/>
</dbReference>
<evidence type="ECO:0000256" key="3">
    <source>
        <dbReference type="ARBA" id="ARBA00023004"/>
    </source>
</evidence>
<keyword evidence="5" id="KW-0812">Transmembrane</keyword>
<dbReference type="NCBIfam" id="NF011055">
    <property type="entry name" value="PRK14487.1"/>
    <property type="match status" value="1"/>
</dbReference>
<dbReference type="NCBIfam" id="TIGR00781">
    <property type="entry name" value="ccoO"/>
    <property type="match status" value="1"/>
</dbReference>
<keyword evidence="1 4" id="KW-0349">Heme</keyword>
<dbReference type="Gene3D" id="1.10.760.10">
    <property type="entry name" value="Cytochrome c-like domain"/>
    <property type="match status" value="1"/>
</dbReference>
<reference evidence="8" key="1">
    <citation type="submission" date="2023-07" db="EMBL/GenBank/DDBJ databases">
        <title>The carbon used by Thiothrix.</title>
        <authorList>
            <person name="Chen L."/>
        </authorList>
    </citation>
    <scope>NUCLEOTIDE SEQUENCE [LARGE SCALE GENOMIC DNA]</scope>
</reference>
<organism evidence="7 8">
    <name type="scientific">Candidatus Thiothrix phosphatis</name>
    <dbReference type="NCBI Taxonomy" id="3112415"/>
    <lineage>
        <taxon>Bacteria</taxon>
        <taxon>Pseudomonadati</taxon>
        <taxon>Pseudomonadota</taxon>
        <taxon>Gammaproteobacteria</taxon>
        <taxon>Thiotrichales</taxon>
        <taxon>Thiotrichaceae</taxon>
        <taxon>Thiothrix</taxon>
    </lineage>
</organism>
<evidence type="ECO:0000259" key="6">
    <source>
        <dbReference type="PROSITE" id="PS51007"/>
    </source>
</evidence>
<name>A0ABU6CY28_9GAMM</name>
<sequence>MFKHESIETNSAMLIVLTLVAISIGGLVEIVPLHYINETVEEVKDPATGVDLVRPYTPLEQRGRDIYIREGCYTCHSQMIRPFRDEDLRYGHYSLAAESKYDHPFQWGSKRTGPDLARVGGKYSNEWHVQHLTAPRSVVPQSIMPNYPWLKETELDYSDIQDRMIALKRVGVPYSLTKAEYDINVKKFGEDVAKTLDINRAEDNLLAQADKGNYDGNTNGVTEMDALVAYLQVLGTMVDFKKFDEDYFIQFR</sequence>
<dbReference type="SUPFAM" id="SSF46626">
    <property type="entry name" value="Cytochrome c"/>
    <property type="match status" value="1"/>
</dbReference>
<evidence type="ECO:0000256" key="2">
    <source>
        <dbReference type="ARBA" id="ARBA00022723"/>
    </source>
</evidence>